<accession>A0A3B0XUG1</accession>
<dbReference type="Pfam" id="PF20260">
    <property type="entry name" value="PUA_4"/>
    <property type="match status" value="1"/>
</dbReference>
<reference evidence="2" key="1">
    <citation type="submission" date="2018-06" db="EMBL/GenBank/DDBJ databases">
        <authorList>
            <person name="Zhirakovskaya E."/>
        </authorList>
    </citation>
    <scope>NUCLEOTIDE SEQUENCE</scope>
</reference>
<proteinExistence type="predicted"/>
<feature type="non-terminal residue" evidence="2">
    <location>
        <position position="74"/>
    </location>
</feature>
<dbReference type="AlphaFoldDB" id="A0A3B0XUG1"/>
<sequence length="74" mass="8383">MKHIRIYHPDQFEAGLFEAGQSIQLDKSASHHLLRVLRLKNQQVFTLFNGEGCEYCAQLEVSGKTAIAHIQTSQ</sequence>
<evidence type="ECO:0000259" key="1">
    <source>
        <dbReference type="Pfam" id="PF20260"/>
    </source>
</evidence>
<gene>
    <name evidence="2" type="ORF">MNBD_GAMMA08-2813</name>
</gene>
<organism evidence="2">
    <name type="scientific">hydrothermal vent metagenome</name>
    <dbReference type="NCBI Taxonomy" id="652676"/>
    <lineage>
        <taxon>unclassified sequences</taxon>
        <taxon>metagenomes</taxon>
        <taxon>ecological metagenomes</taxon>
    </lineage>
</organism>
<dbReference type="Gene3D" id="2.40.240.20">
    <property type="entry name" value="Hypothetical PUA domain-like, domain 1"/>
    <property type="match status" value="1"/>
</dbReference>
<evidence type="ECO:0000313" key="2">
    <source>
        <dbReference type="EMBL" id="VAW59794.1"/>
    </source>
</evidence>
<feature type="domain" description="Ribosomal RNA small subunit methyltransferase E PUA-like" evidence="1">
    <location>
        <begin position="25"/>
        <end position="66"/>
    </location>
</feature>
<dbReference type="InterPro" id="IPR046887">
    <property type="entry name" value="RsmE_PUA-like"/>
</dbReference>
<name>A0A3B0XUG1_9ZZZZ</name>
<dbReference type="EMBL" id="UOFH01000106">
    <property type="protein sequence ID" value="VAW59794.1"/>
    <property type="molecule type" value="Genomic_DNA"/>
</dbReference>
<protein>
    <recommendedName>
        <fullName evidence="1">Ribosomal RNA small subunit methyltransferase E PUA-like domain-containing protein</fullName>
    </recommendedName>
</protein>
<dbReference type="SUPFAM" id="SSF88697">
    <property type="entry name" value="PUA domain-like"/>
    <property type="match status" value="1"/>
</dbReference>
<dbReference type="InterPro" id="IPR015947">
    <property type="entry name" value="PUA-like_sf"/>
</dbReference>